<sequence>MRTASPATIPPHRLVNAEEVRARHGDAALRLVADGLRAGDPAADAVIAELDALGAPARRTLQQGLRDGLASLDSAPPAIAALLREVEAPSPWADPELLARGDTVGMSVSPFWNTMAFALGSLVHTYSAPGLARVLVGTGRLTSAAGRRLAETGLWKVNACLPGGLSRGAPGYLDTLQVRLLHARVRAATARRGWDTDTWGVPVNQIDTARTWLDFTLIPFRALAKVGITLTETEEADLYRYWHHIAHLLGLAPELHEHVRDHVTAESLLDLIDTANAPPNDDSRALVNALIDVTTGPVSARLSLPEPATRTMLHALTRLMQGDEIADALHIEQVDIAPFLPLIAMGNTTTLRWQRFTPESWHTAVAEHTRARQAEYSRVADAEYRTHVSPDGA</sequence>
<evidence type="ECO:0000313" key="3">
    <source>
        <dbReference type="Proteomes" id="UP000253318"/>
    </source>
</evidence>
<dbReference type="Pfam" id="PF09995">
    <property type="entry name" value="MPAB_Lcp_cat"/>
    <property type="match status" value="1"/>
</dbReference>
<comment type="caution">
    <text evidence="2">The sequence shown here is derived from an EMBL/GenBank/DDBJ whole genome shotgun (WGS) entry which is preliminary data.</text>
</comment>
<dbReference type="EMBL" id="QEIN01000253">
    <property type="protein sequence ID" value="RCV51374.1"/>
    <property type="molecule type" value="Genomic_DNA"/>
</dbReference>
<protein>
    <submittedName>
        <fullName evidence="2">DUF2236 domain-containing protein</fullName>
    </submittedName>
</protein>
<dbReference type="PANTHER" id="PTHR37539">
    <property type="entry name" value="SECRETED PROTEIN-RELATED"/>
    <property type="match status" value="1"/>
</dbReference>
<feature type="domain" description="ER-bound oxygenase mpaB/mpaB'/Rubber oxygenase catalytic" evidence="1">
    <location>
        <begin position="115"/>
        <end position="332"/>
    </location>
</feature>
<dbReference type="OrthoDB" id="7614910at2"/>
<dbReference type="InterPro" id="IPR037473">
    <property type="entry name" value="Lcp-like"/>
</dbReference>
<dbReference type="Proteomes" id="UP000253318">
    <property type="component" value="Unassembled WGS sequence"/>
</dbReference>
<reference evidence="2 3" key="1">
    <citation type="submission" date="2018-04" db="EMBL/GenBank/DDBJ databases">
        <title>Novel actinobacteria from marine sediment.</title>
        <authorList>
            <person name="Ng Z.Y."/>
            <person name="Tan G.Y.A."/>
        </authorList>
    </citation>
    <scope>NUCLEOTIDE SEQUENCE [LARGE SCALE GENOMIC DNA]</scope>
    <source>
        <strain evidence="2 3">TPS81</strain>
    </source>
</reference>
<dbReference type="GO" id="GO:0016491">
    <property type="term" value="F:oxidoreductase activity"/>
    <property type="evidence" value="ECO:0007669"/>
    <property type="project" value="InterPro"/>
</dbReference>
<dbReference type="RefSeq" id="WP_114398489.1">
    <property type="nucleotide sequence ID" value="NZ_QEIM01000075.1"/>
</dbReference>
<dbReference type="PANTHER" id="PTHR37539:SF1">
    <property type="entry name" value="ER-BOUND OXYGENASE MPAB_MPAB'_RUBBER OXYGENASE CATALYTIC DOMAIN-CONTAINING PROTEIN"/>
    <property type="match status" value="1"/>
</dbReference>
<evidence type="ECO:0000259" key="1">
    <source>
        <dbReference type="Pfam" id="PF09995"/>
    </source>
</evidence>
<gene>
    <name evidence="2" type="ORF">DEF24_23270</name>
</gene>
<dbReference type="AlphaFoldDB" id="A0A368SZV6"/>
<proteinExistence type="predicted"/>
<name>A0A368SZV6_9ACTN</name>
<dbReference type="InterPro" id="IPR018713">
    <property type="entry name" value="MPAB/Lcp_cat_dom"/>
</dbReference>
<accession>A0A368SZV6</accession>
<organism evidence="2 3">
    <name type="scientific">Marinitenerispora sediminis</name>
    <dbReference type="NCBI Taxonomy" id="1931232"/>
    <lineage>
        <taxon>Bacteria</taxon>
        <taxon>Bacillati</taxon>
        <taxon>Actinomycetota</taxon>
        <taxon>Actinomycetes</taxon>
        <taxon>Streptosporangiales</taxon>
        <taxon>Nocardiopsidaceae</taxon>
        <taxon>Marinitenerispora</taxon>
    </lineage>
</organism>
<evidence type="ECO:0000313" key="2">
    <source>
        <dbReference type="EMBL" id="RCV51374.1"/>
    </source>
</evidence>
<keyword evidence="3" id="KW-1185">Reference proteome</keyword>